<dbReference type="InterPro" id="IPR011055">
    <property type="entry name" value="Dup_hybrid_motif"/>
</dbReference>
<keyword evidence="6" id="KW-0378">Hydrolase</keyword>
<dbReference type="GO" id="GO:0004222">
    <property type="term" value="F:metalloendopeptidase activity"/>
    <property type="evidence" value="ECO:0007669"/>
    <property type="project" value="TreeGrafter"/>
</dbReference>
<dbReference type="Gene3D" id="2.70.70.10">
    <property type="entry name" value="Glucose Permease (Domain IIA)"/>
    <property type="match status" value="1"/>
</dbReference>
<feature type="coiled-coil region" evidence="2">
    <location>
        <begin position="23"/>
        <end position="99"/>
    </location>
</feature>
<keyword evidence="1 3" id="KW-0732">Signal</keyword>
<dbReference type="RefSeq" id="WP_146160510.1">
    <property type="nucleotide sequence ID" value="NZ_PZZP01000002.1"/>
</dbReference>
<dbReference type="InterPro" id="IPR050570">
    <property type="entry name" value="Cell_wall_metabolism_enzyme"/>
</dbReference>
<dbReference type="PANTHER" id="PTHR21666">
    <property type="entry name" value="PEPTIDASE-RELATED"/>
    <property type="match status" value="1"/>
</dbReference>
<feature type="coiled-coil region" evidence="2">
    <location>
        <begin position="160"/>
        <end position="190"/>
    </location>
</feature>
<sequence>MKRRILTGTVVLCLSVSLFPLGKAQAQTDAEKARDELKEIQGEKKELKSELDEIAEKLDNYEEEMDKVAQEIDKANREIEKSEDRLNEIQKELDQKDAFFRKRIRDMYIAGEMGNMNALLESRSLAEFLARFETLRLLVKQDYRLVDEVAKQKESELKQKRELAQLGKKKKNKVEEAEKAFDKLVALRQKNRTQLSQLESEEQIKESEVREMNLIAAKNGNFKYEGGSLSWPGDNRQITSPYGYRTHPVTGVYKLHTGLDIRAKMGDPIYAAADGVILESKPSSGYGWIIMIDHGSGLTTLYAHMYPNQVKVNKGDWVERGERIASVGSYGYSTGPHNHFEVRKNGQLQNPINFLK</sequence>
<reference evidence="6 7" key="1">
    <citation type="submission" date="2018-04" db="EMBL/GenBank/DDBJ databases">
        <title>Genomic Encyclopedia of Archaeal and Bacterial Type Strains, Phase II (KMG-II): from individual species to whole genera.</title>
        <authorList>
            <person name="Goeker M."/>
        </authorList>
    </citation>
    <scope>NUCLEOTIDE SEQUENCE [LARGE SCALE GENOMIC DNA]</scope>
    <source>
        <strain evidence="6 7">DSM 45169</strain>
    </source>
</reference>
<proteinExistence type="predicted"/>
<keyword evidence="7" id="KW-1185">Reference proteome</keyword>
<organism evidence="6 7">
    <name type="scientific">Desmospora activa DSM 45169</name>
    <dbReference type="NCBI Taxonomy" id="1121389"/>
    <lineage>
        <taxon>Bacteria</taxon>
        <taxon>Bacillati</taxon>
        <taxon>Bacillota</taxon>
        <taxon>Bacilli</taxon>
        <taxon>Bacillales</taxon>
        <taxon>Thermoactinomycetaceae</taxon>
        <taxon>Desmospora</taxon>
    </lineage>
</organism>
<dbReference type="SUPFAM" id="SSF51261">
    <property type="entry name" value="Duplicated hybrid motif"/>
    <property type="match status" value="1"/>
</dbReference>
<dbReference type="InterPro" id="IPR057309">
    <property type="entry name" value="PcsB_CC"/>
</dbReference>
<dbReference type="Gene3D" id="6.10.250.3150">
    <property type="match status" value="1"/>
</dbReference>
<feature type="signal peptide" evidence="3">
    <location>
        <begin position="1"/>
        <end position="26"/>
    </location>
</feature>
<evidence type="ECO:0000256" key="2">
    <source>
        <dbReference type="SAM" id="Coils"/>
    </source>
</evidence>
<evidence type="ECO:0000256" key="3">
    <source>
        <dbReference type="SAM" id="SignalP"/>
    </source>
</evidence>
<evidence type="ECO:0000259" key="4">
    <source>
        <dbReference type="Pfam" id="PF01551"/>
    </source>
</evidence>
<protein>
    <submittedName>
        <fullName evidence="6">Murein DD-endopeptidase MepM/ murein hydrolase activator NlpD</fullName>
    </submittedName>
</protein>
<evidence type="ECO:0000259" key="5">
    <source>
        <dbReference type="Pfam" id="PF24568"/>
    </source>
</evidence>
<feature type="domain" description="M23ase beta-sheet core" evidence="4">
    <location>
        <begin position="255"/>
        <end position="351"/>
    </location>
</feature>
<dbReference type="OrthoDB" id="9805070at2"/>
<dbReference type="AlphaFoldDB" id="A0A2T4Z445"/>
<comment type="caution">
    <text evidence="6">The sequence shown here is derived from an EMBL/GenBank/DDBJ whole genome shotgun (WGS) entry which is preliminary data.</text>
</comment>
<evidence type="ECO:0000256" key="1">
    <source>
        <dbReference type="ARBA" id="ARBA00022729"/>
    </source>
</evidence>
<feature type="chain" id="PRO_5015737987" evidence="3">
    <location>
        <begin position="27"/>
        <end position="356"/>
    </location>
</feature>
<accession>A0A2T4Z445</accession>
<keyword evidence="2" id="KW-0175">Coiled coil</keyword>
<feature type="domain" description="Peptidoglycan hydrolase PcsB coiled-coil" evidence="5">
    <location>
        <begin position="87"/>
        <end position="155"/>
    </location>
</feature>
<dbReference type="EMBL" id="PZZP01000002">
    <property type="protein sequence ID" value="PTM56668.1"/>
    <property type="molecule type" value="Genomic_DNA"/>
</dbReference>
<gene>
    <name evidence="6" type="ORF">C8J48_2993</name>
</gene>
<name>A0A2T4Z445_9BACL</name>
<evidence type="ECO:0000313" key="6">
    <source>
        <dbReference type="EMBL" id="PTM56668.1"/>
    </source>
</evidence>
<dbReference type="CDD" id="cd12797">
    <property type="entry name" value="M23_peptidase"/>
    <property type="match status" value="1"/>
</dbReference>
<evidence type="ECO:0000313" key="7">
    <source>
        <dbReference type="Proteomes" id="UP000241639"/>
    </source>
</evidence>
<dbReference type="Proteomes" id="UP000241639">
    <property type="component" value="Unassembled WGS sequence"/>
</dbReference>
<dbReference type="Pfam" id="PF24568">
    <property type="entry name" value="CC_PcsB"/>
    <property type="match status" value="1"/>
</dbReference>
<dbReference type="InterPro" id="IPR016047">
    <property type="entry name" value="M23ase_b-sheet_dom"/>
</dbReference>
<dbReference type="SUPFAM" id="SSF57997">
    <property type="entry name" value="Tropomyosin"/>
    <property type="match status" value="1"/>
</dbReference>
<dbReference type="Pfam" id="PF01551">
    <property type="entry name" value="Peptidase_M23"/>
    <property type="match status" value="1"/>
</dbReference>
<dbReference type="PANTHER" id="PTHR21666:SF289">
    <property type="entry name" value="L-ALA--D-GLU ENDOPEPTIDASE"/>
    <property type="match status" value="1"/>
</dbReference>